<dbReference type="PANTHER" id="PTHR36932:SF1">
    <property type="entry name" value="CAPSULAR POLYSACCHARIDE BIOSYNTHESIS PROTEIN"/>
    <property type="match status" value="1"/>
</dbReference>
<dbReference type="Proteomes" id="UP001371218">
    <property type="component" value="Unassembled WGS sequence"/>
</dbReference>
<dbReference type="InterPro" id="IPR042099">
    <property type="entry name" value="ANL_N_sf"/>
</dbReference>
<dbReference type="PANTHER" id="PTHR36932">
    <property type="entry name" value="CAPSULAR POLYSACCHARIDE BIOSYNTHESIS PROTEIN"/>
    <property type="match status" value="1"/>
</dbReference>
<evidence type="ECO:0000313" key="2">
    <source>
        <dbReference type="EMBL" id="MEK8032863.1"/>
    </source>
</evidence>
<dbReference type="EMBL" id="JBBUTG010000012">
    <property type="protein sequence ID" value="MEK8032863.1"/>
    <property type="molecule type" value="Genomic_DNA"/>
</dbReference>
<name>A0ABU9BWM2_9BURK</name>
<feature type="domain" description="AMP-dependent synthetase/ligase" evidence="1">
    <location>
        <begin position="202"/>
        <end position="309"/>
    </location>
</feature>
<accession>A0ABU9BWM2</accession>
<dbReference type="InterPro" id="IPR053158">
    <property type="entry name" value="CapK_Type1_Caps_Biosynth"/>
</dbReference>
<dbReference type="InterPro" id="IPR000873">
    <property type="entry name" value="AMP-dep_synth/lig_dom"/>
</dbReference>
<evidence type="ECO:0000259" key="1">
    <source>
        <dbReference type="Pfam" id="PF00501"/>
    </source>
</evidence>
<comment type="caution">
    <text evidence="2">The sequence shown here is derived from an EMBL/GenBank/DDBJ whole genome shotgun (WGS) entry which is preliminary data.</text>
</comment>
<evidence type="ECO:0000313" key="3">
    <source>
        <dbReference type="Proteomes" id="UP001371218"/>
    </source>
</evidence>
<dbReference type="RefSeq" id="WP_341427277.1">
    <property type="nucleotide sequence ID" value="NZ_JBBUTG010000012.1"/>
</dbReference>
<gene>
    <name evidence="2" type="ORF">AACH06_18745</name>
</gene>
<dbReference type="SUPFAM" id="SSF56801">
    <property type="entry name" value="Acetyl-CoA synthetase-like"/>
    <property type="match status" value="1"/>
</dbReference>
<organism evidence="2 3">
    <name type="scientific">Ideonella lacteola</name>
    <dbReference type="NCBI Taxonomy" id="2984193"/>
    <lineage>
        <taxon>Bacteria</taxon>
        <taxon>Pseudomonadati</taxon>
        <taxon>Pseudomonadota</taxon>
        <taxon>Betaproteobacteria</taxon>
        <taxon>Burkholderiales</taxon>
        <taxon>Sphaerotilaceae</taxon>
        <taxon>Ideonella</taxon>
    </lineage>
</organism>
<dbReference type="Gene3D" id="3.40.50.12780">
    <property type="entry name" value="N-terminal domain of ligase-like"/>
    <property type="match status" value="1"/>
</dbReference>
<protein>
    <submittedName>
        <fullName evidence="2">AMP-binding protein</fullName>
    </submittedName>
</protein>
<proteinExistence type="predicted"/>
<sequence length="462" mass="51134">MLPIDPWLTAAVAADVWRASQSDARVLADRQARRLARLFAVAAKGSRLYRERLPAAALGADPRLEGLPPIGKAELMARFDDWVTDQALNLGELRRFTRDSRRIGEPFLGRYAVWESSGSTGEPGIFVQDRHAMAVYDAIESVRRPAPSLWHRLLDPWLMSERIVFLGATGGHFASVVSVERLRRLNPALASRVHSVSFLRPIDEMLDETQQCRPTVIASYPSAALLLAQAQQEGRLRLNLREVWTGGENLTPAMRHGIEQGLGCPVRNSYGASEFLPMAAECRLGQLHLNTDWLILEPVDEQGRPVPPGCRSASTWLTNLANHVQPLIRYDLGDQITFATEPCICGSPLPVIDIQGRRDDTLQLAGHGRRRVPVLPLAITTVLEEDAGLFDFQLRQRGPRDLLLSTGRRGADVTQQLRTARHALEGFLLTQGVPEVHIQCRSGQPGRRGRSGKVLRVVAGSD</sequence>
<dbReference type="Pfam" id="PF00501">
    <property type="entry name" value="AMP-binding"/>
    <property type="match status" value="1"/>
</dbReference>
<reference evidence="2 3" key="1">
    <citation type="submission" date="2024-04" db="EMBL/GenBank/DDBJ databases">
        <title>Novel species of the genus Ideonella isolated from streams.</title>
        <authorList>
            <person name="Lu H."/>
        </authorList>
    </citation>
    <scope>NUCLEOTIDE SEQUENCE [LARGE SCALE GENOMIC DNA]</scope>
    <source>
        <strain evidence="2 3">DXS29W</strain>
    </source>
</reference>
<keyword evidence="3" id="KW-1185">Reference proteome</keyword>